<evidence type="ECO:0000256" key="3">
    <source>
        <dbReference type="ARBA" id="ARBA00022827"/>
    </source>
</evidence>
<dbReference type="Pfam" id="PF03486">
    <property type="entry name" value="HI0933_like"/>
    <property type="match status" value="1"/>
</dbReference>
<proteinExistence type="predicted"/>
<name>A0ABN6M985_9BACT</name>
<dbReference type="Gene3D" id="1.10.8.260">
    <property type="entry name" value="HI0933 insert domain-like"/>
    <property type="match status" value="1"/>
</dbReference>
<dbReference type="Gene3D" id="2.40.30.10">
    <property type="entry name" value="Translation factors"/>
    <property type="match status" value="1"/>
</dbReference>
<dbReference type="InterPro" id="IPR036188">
    <property type="entry name" value="FAD/NAD-bd_sf"/>
</dbReference>
<feature type="domain" description="RsdA/BaiN/AoA(So)-like insert" evidence="5">
    <location>
        <begin position="192"/>
        <end position="348"/>
    </location>
</feature>
<evidence type="ECO:0000313" key="7">
    <source>
        <dbReference type="Proteomes" id="UP000830055"/>
    </source>
</evidence>
<dbReference type="Proteomes" id="UP000830055">
    <property type="component" value="Chromosome"/>
</dbReference>
<dbReference type="EMBL" id="AP025516">
    <property type="protein sequence ID" value="BDD88599.1"/>
    <property type="molecule type" value="Genomic_DNA"/>
</dbReference>
<keyword evidence="7" id="KW-1185">Reference proteome</keyword>
<accession>A0ABN6M985</accession>
<evidence type="ECO:0000259" key="4">
    <source>
        <dbReference type="Pfam" id="PF03486"/>
    </source>
</evidence>
<evidence type="ECO:0000256" key="1">
    <source>
        <dbReference type="ARBA" id="ARBA00001974"/>
    </source>
</evidence>
<dbReference type="InterPro" id="IPR004792">
    <property type="entry name" value="BaiN-like"/>
</dbReference>
<dbReference type="InterPro" id="IPR023166">
    <property type="entry name" value="BaiN-like_dom_sf"/>
</dbReference>
<evidence type="ECO:0000259" key="5">
    <source>
        <dbReference type="Pfam" id="PF22780"/>
    </source>
</evidence>
<reference evidence="6 7" key="1">
    <citation type="submission" date="2022-01" db="EMBL/GenBank/DDBJ databases">
        <title>Desulfofustis limnae sp. nov., a novel mesophilic sulfate-reducing bacterium isolated from marsh soil.</title>
        <authorList>
            <person name="Watanabe M."/>
            <person name="Takahashi A."/>
            <person name="Kojima H."/>
            <person name="Fukui M."/>
        </authorList>
    </citation>
    <scope>NUCLEOTIDE SEQUENCE [LARGE SCALE GENOMIC DNA]</scope>
    <source>
        <strain evidence="6 7">PPLL</strain>
    </source>
</reference>
<organism evidence="6 7">
    <name type="scientific">Desulfofustis limnaeus</name>
    <dbReference type="NCBI Taxonomy" id="2740163"/>
    <lineage>
        <taxon>Bacteria</taxon>
        <taxon>Pseudomonadati</taxon>
        <taxon>Thermodesulfobacteriota</taxon>
        <taxon>Desulfobulbia</taxon>
        <taxon>Desulfobulbales</taxon>
        <taxon>Desulfocapsaceae</taxon>
        <taxon>Desulfofustis</taxon>
    </lineage>
</organism>
<dbReference type="Gene3D" id="3.50.50.60">
    <property type="entry name" value="FAD/NAD(P)-binding domain"/>
    <property type="match status" value="1"/>
</dbReference>
<sequence length="415" mass="45342">MERGAAVVIGGGPAGLMAAEVLLERGISVDLYDAMPAVARKLIVAGRSNLSITRSESFEIFVGRYRERSEVLRPFLQDFPAEALQAWVEELGVKTRRGSTGLIFPETMTADHLLSHWLERLQSEGLRLHCGHRWLGWDGEERLCFDSGAGPVTVPYRAVVLALGGGSWPQLGSDAAWVSLLASRGVMVQPLQPANCGYEAPLSAHFLEKFEGWPVKNVVLSYRAKNGETFHRRGEFVITSYGFSGGLFYACGPLLRRDLTAVDRVSVTVDLCPDRPQERLVERLSLPQGRRSLTSHWRKTIGIEGVKAGLLHEFVPRTASASPEQLACHIKSLRLTVTRPRPLMEAISTAGGVCFTELDASLMVRMLPGVFCAGEMLDWEAPTGGYLLTACMATGRAAGRGAANWLEQQAKNGQP</sequence>
<gene>
    <name evidence="6" type="ORF">DPPLL_29640</name>
</gene>
<dbReference type="Pfam" id="PF22780">
    <property type="entry name" value="HI0933_like_1st"/>
    <property type="match status" value="1"/>
</dbReference>
<keyword evidence="3" id="KW-0274">FAD</keyword>
<comment type="cofactor">
    <cofactor evidence="1">
        <name>FAD</name>
        <dbReference type="ChEBI" id="CHEBI:57692"/>
    </cofactor>
</comment>
<dbReference type="PANTHER" id="PTHR42887">
    <property type="entry name" value="OS12G0638800 PROTEIN"/>
    <property type="match status" value="1"/>
</dbReference>
<dbReference type="SUPFAM" id="SSF51905">
    <property type="entry name" value="FAD/NAD(P)-binding domain"/>
    <property type="match status" value="1"/>
</dbReference>
<keyword evidence="2" id="KW-0285">Flavoprotein</keyword>
<dbReference type="InterPro" id="IPR057661">
    <property type="entry name" value="RsdA/BaiN/AoA(So)_Rossmann"/>
</dbReference>
<dbReference type="InterPro" id="IPR055178">
    <property type="entry name" value="RsdA/BaiN/AoA(So)-like_dom"/>
</dbReference>
<dbReference type="NCBIfam" id="TIGR03862">
    <property type="entry name" value="flavo_PP4765"/>
    <property type="match status" value="1"/>
</dbReference>
<dbReference type="PANTHER" id="PTHR42887:SF1">
    <property type="entry name" value="BLR3961 PROTEIN"/>
    <property type="match status" value="1"/>
</dbReference>
<protein>
    <submittedName>
        <fullName evidence="6">NAD(FAD)-utilizing dehydrogenase</fullName>
    </submittedName>
</protein>
<dbReference type="RefSeq" id="WP_284151944.1">
    <property type="nucleotide sequence ID" value="NZ_AP025516.1"/>
</dbReference>
<dbReference type="InterPro" id="IPR022460">
    <property type="entry name" value="Flavoprotein_PP4765"/>
</dbReference>
<dbReference type="NCBIfam" id="TIGR00275">
    <property type="entry name" value="aminoacetone oxidase family FAD-binding enzyme"/>
    <property type="match status" value="1"/>
</dbReference>
<dbReference type="SUPFAM" id="SSF160996">
    <property type="entry name" value="HI0933 insert domain-like"/>
    <property type="match status" value="1"/>
</dbReference>
<feature type="domain" description="RsdA/BaiN/AoA(So)-like Rossmann fold-like" evidence="4">
    <location>
        <begin position="6"/>
        <end position="400"/>
    </location>
</feature>
<evidence type="ECO:0000256" key="2">
    <source>
        <dbReference type="ARBA" id="ARBA00022630"/>
    </source>
</evidence>
<evidence type="ECO:0000313" key="6">
    <source>
        <dbReference type="EMBL" id="BDD88599.1"/>
    </source>
</evidence>